<dbReference type="PANTHER" id="PTHR43445">
    <property type="entry name" value="UDP-N-ACETYLMURAMATE--L-ALANINE LIGASE-RELATED"/>
    <property type="match status" value="1"/>
</dbReference>
<feature type="domain" description="Mur ligase central" evidence="11">
    <location>
        <begin position="120"/>
        <end position="306"/>
    </location>
</feature>
<dbReference type="Gene3D" id="3.90.190.20">
    <property type="entry name" value="Mur ligase, C-terminal domain"/>
    <property type="match status" value="1"/>
</dbReference>
<dbReference type="InterPro" id="IPR050061">
    <property type="entry name" value="MurCDEF_pg_biosynth"/>
</dbReference>
<dbReference type="InterPro" id="IPR004101">
    <property type="entry name" value="Mur_ligase_C"/>
</dbReference>
<dbReference type="InterPro" id="IPR000713">
    <property type="entry name" value="Mur_ligase_N"/>
</dbReference>
<dbReference type="InterPro" id="IPR013221">
    <property type="entry name" value="Mur_ligase_cen"/>
</dbReference>
<evidence type="ECO:0000259" key="10">
    <source>
        <dbReference type="Pfam" id="PF02875"/>
    </source>
</evidence>
<dbReference type="GO" id="GO:0071555">
    <property type="term" value="P:cell wall organization"/>
    <property type="evidence" value="ECO:0007669"/>
    <property type="project" value="UniProtKB-KW"/>
</dbReference>
<dbReference type="InterPro" id="IPR036565">
    <property type="entry name" value="Mur-like_cat_sf"/>
</dbReference>
<dbReference type="Gene3D" id="3.40.1190.10">
    <property type="entry name" value="Mur-like, catalytic domain"/>
    <property type="match status" value="1"/>
</dbReference>
<keyword evidence="2" id="KW-0132">Cell division</keyword>
<evidence type="ECO:0000313" key="12">
    <source>
        <dbReference type="EMBL" id="QTA78028.1"/>
    </source>
</evidence>
<keyword evidence="13" id="KW-1185">Reference proteome</keyword>
<gene>
    <name evidence="12" type="primary">mpl</name>
    <name evidence="12" type="ORF">dnl_02360</name>
</gene>
<dbReference type="PANTHER" id="PTHR43445:SF5">
    <property type="entry name" value="UDP-N-ACETYLMURAMATE--L-ALANYL-GAMMA-D-GLUTAMYL-MESO-2,6-DIAMINOHEPTANDIOATE LIGASE"/>
    <property type="match status" value="1"/>
</dbReference>
<evidence type="ECO:0000256" key="5">
    <source>
        <dbReference type="ARBA" id="ARBA00022960"/>
    </source>
</evidence>
<dbReference type="Pfam" id="PF08245">
    <property type="entry name" value="Mur_ligase_M"/>
    <property type="match status" value="1"/>
</dbReference>
<evidence type="ECO:0000256" key="7">
    <source>
        <dbReference type="ARBA" id="ARBA00023306"/>
    </source>
</evidence>
<keyword evidence="8" id="KW-0961">Cell wall biogenesis/degradation</keyword>
<evidence type="ECO:0000256" key="3">
    <source>
        <dbReference type="ARBA" id="ARBA00022741"/>
    </source>
</evidence>
<dbReference type="InterPro" id="IPR005757">
    <property type="entry name" value="Mpl"/>
</dbReference>
<accession>A0A975GEB3</accession>
<evidence type="ECO:0000256" key="8">
    <source>
        <dbReference type="ARBA" id="ARBA00023316"/>
    </source>
</evidence>
<reference evidence="12" key="1">
    <citation type="journal article" date="2021" name="Microb. Physiol.">
        <title>Proteogenomic Insights into the Physiology of Marine, Sulfate-Reducing, Filamentous Desulfonema limicola and Desulfonema magnum.</title>
        <authorList>
            <person name="Schnaars V."/>
            <person name="Wohlbrand L."/>
            <person name="Scheve S."/>
            <person name="Hinrichs C."/>
            <person name="Reinhardt R."/>
            <person name="Rabus R."/>
        </authorList>
    </citation>
    <scope>NUCLEOTIDE SEQUENCE</scope>
    <source>
        <strain evidence="12">5ac10</strain>
    </source>
</reference>
<dbReference type="KEGG" id="dli:dnl_02360"/>
<dbReference type="GO" id="GO:0016881">
    <property type="term" value="F:acid-amino acid ligase activity"/>
    <property type="evidence" value="ECO:0007669"/>
    <property type="project" value="InterPro"/>
</dbReference>
<evidence type="ECO:0000256" key="1">
    <source>
        <dbReference type="ARBA" id="ARBA00022598"/>
    </source>
</evidence>
<organism evidence="12 13">
    <name type="scientific">Desulfonema limicola</name>
    <dbReference type="NCBI Taxonomy" id="45656"/>
    <lineage>
        <taxon>Bacteria</taxon>
        <taxon>Pseudomonadati</taxon>
        <taxon>Thermodesulfobacteriota</taxon>
        <taxon>Desulfobacteria</taxon>
        <taxon>Desulfobacterales</taxon>
        <taxon>Desulfococcaceae</taxon>
        <taxon>Desulfonema</taxon>
    </lineage>
</organism>
<evidence type="ECO:0000256" key="6">
    <source>
        <dbReference type="ARBA" id="ARBA00022984"/>
    </source>
</evidence>
<dbReference type="InterPro" id="IPR036615">
    <property type="entry name" value="Mur_ligase_C_dom_sf"/>
</dbReference>
<dbReference type="SUPFAM" id="SSF53244">
    <property type="entry name" value="MurD-like peptide ligases, peptide-binding domain"/>
    <property type="match status" value="1"/>
</dbReference>
<evidence type="ECO:0000313" key="13">
    <source>
        <dbReference type="Proteomes" id="UP000663720"/>
    </source>
</evidence>
<sequence>MDLSKNHIPDNVKNIHLTAICGTGMGALAGMLKEQGFNVSGSDQGVYPPMSDFLEQKGIKVISGFSGNNLSHKPGLVIVGNAVTKNNPEAQAMFDMGLNFCSMPQALNHFAAKNKKILLITGTHGKTTTSSILAWLLYRAGLDPGFFIGGILRDFNSNYALGKGEYIVIEGDEYDTAFFDKGPKFLHYNPFITVLTSIEFDHADIFKDIEHIKSAFDRLISGLPAQSVLIGFDNDKNVEELVKNRKCQVLKYGKNQDSLWILGDIKFESSGTVFEVLKNGNFYGRFQTGMLGEHNLFNALSVIAVADRLNISKKIIALALETFQGPKRRQEIRGIKNGITIIDDFAHHPTAVRETIKAVKPLCRKGRLIAVFEPRTNTSMRRIFQDVYPFVFDNADMVCIRKPSRLDKIPDNERFSSEKLVEDIKKQGKQGFHFEDTEGIIEFLQGEAKDGDVILIMSNGGFDNIHARLLEKL</sequence>
<dbReference type="RefSeq" id="WP_207689934.1">
    <property type="nucleotide sequence ID" value="NZ_CP061799.1"/>
</dbReference>
<evidence type="ECO:0000256" key="2">
    <source>
        <dbReference type="ARBA" id="ARBA00022618"/>
    </source>
</evidence>
<protein>
    <submittedName>
        <fullName evidence="12">UDP-N-acetylmuramate:L-alanyl-gamma-D-glutamyl-meso-diaminopimelate ligase</fullName>
    </submittedName>
</protein>
<name>A0A975GEB3_9BACT</name>
<evidence type="ECO:0000259" key="11">
    <source>
        <dbReference type="Pfam" id="PF08245"/>
    </source>
</evidence>
<proteinExistence type="predicted"/>
<dbReference type="Pfam" id="PF02875">
    <property type="entry name" value="Mur_ligase_C"/>
    <property type="match status" value="1"/>
</dbReference>
<dbReference type="NCBIfam" id="TIGR01081">
    <property type="entry name" value="mpl"/>
    <property type="match status" value="1"/>
</dbReference>
<keyword evidence="5" id="KW-0133">Cell shape</keyword>
<dbReference type="GO" id="GO:0009252">
    <property type="term" value="P:peptidoglycan biosynthetic process"/>
    <property type="evidence" value="ECO:0007669"/>
    <property type="project" value="UniProtKB-KW"/>
</dbReference>
<dbReference type="Proteomes" id="UP000663720">
    <property type="component" value="Chromosome"/>
</dbReference>
<keyword evidence="4" id="KW-0067">ATP-binding</keyword>
<keyword evidence="6" id="KW-0573">Peptidoglycan synthesis</keyword>
<keyword evidence="1 12" id="KW-0436">Ligase</keyword>
<dbReference type="GO" id="GO:0005524">
    <property type="term" value="F:ATP binding"/>
    <property type="evidence" value="ECO:0007669"/>
    <property type="project" value="UniProtKB-KW"/>
</dbReference>
<dbReference type="EMBL" id="CP061799">
    <property type="protein sequence ID" value="QTA78028.1"/>
    <property type="molecule type" value="Genomic_DNA"/>
</dbReference>
<evidence type="ECO:0000259" key="9">
    <source>
        <dbReference type="Pfam" id="PF01225"/>
    </source>
</evidence>
<keyword evidence="3" id="KW-0547">Nucleotide-binding</keyword>
<dbReference type="SUPFAM" id="SSF51984">
    <property type="entry name" value="MurCD N-terminal domain"/>
    <property type="match status" value="1"/>
</dbReference>
<dbReference type="Pfam" id="PF01225">
    <property type="entry name" value="Mur_ligase"/>
    <property type="match status" value="1"/>
</dbReference>
<dbReference type="GO" id="GO:0051301">
    <property type="term" value="P:cell division"/>
    <property type="evidence" value="ECO:0007669"/>
    <property type="project" value="UniProtKB-KW"/>
</dbReference>
<dbReference type="AlphaFoldDB" id="A0A975GEB3"/>
<feature type="domain" description="Mur ligase N-terminal catalytic" evidence="9">
    <location>
        <begin position="15"/>
        <end position="113"/>
    </location>
</feature>
<dbReference type="GO" id="GO:0008360">
    <property type="term" value="P:regulation of cell shape"/>
    <property type="evidence" value="ECO:0007669"/>
    <property type="project" value="UniProtKB-KW"/>
</dbReference>
<feature type="domain" description="Mur ligase C-terminal" evidence="10">
    <location>
        <begin position="328"/>
        <end position="460"/>
    </location>
</feature>
<dbReference type="SUPFAM" id="SSF53623">
    <property type="entry name" value="MurD-like peptide ligases, catalytic domain"/>
    <property type="match status" value="1"/>
</dbReference>
<keyword evidence="7" id="KW-0131">Cell cycle</keyword>
<evidence type="ECO:0000256" key="4">
    <source>
        <dbReference type="ARBA" id="ARBA00022840"/>
    </source>
</evidence>
<dbReference type="Gene3D" id="3.40.50.720">
    <property type="entry name" value="NAD(P)-binding Rossmann-like Domain"/>
    <property type="match status" value="1"/>
</dbReference>